<feature type="region of interest" description="Disordered" evidence="1">
    <location>
        <begin position="873"/>
        <end position="908"/>
    </location>
</feature>
<evidence type="ECO:0000313" key="4">
    <source>
        <dbReference type="Proteomes" id="UP000663829"/>
    </source>
</evidence>
<name>A0A813Z322_9BILA</name>
<reference evidence="2" key="1">
    <citation type="submission" date="2021-02" db="EMBL/GenBank/DDBJ databases">
        <authorList>
            <person name="Nowell W R."/>
        </authorList>
    </citation>
    <scope>NUCLEOTIDE SEQUENCE</scope>
</reference>
<keyword evidence="4" id="KW-1185">Reference proteome</keyword>
<feature type="region of interest" description="Disordered" evidence="1">
    <location>
        <begin position="1112"/>
        <end position="1139"/>
    </location>
</feature>
<feature type="compositionally biased region" description="Polar residues" evidence="1">
    <location>
        <begin position="635"/>
        <end position="654"/>
    </location>
</feature>
<evidence type="ECO:0000313" key="2">
    <source>
        <dbReference type="EMBL" id="CAF0892608.1"/>
    </source>
</evidence>
<feature type="region of interest" description="Disordered" evidence="1">
    <location>
        <begin position="612"/>
        <end position="698"/>
    </location>
</feature>
<feature type="compositionally biased region" description="Low complexity" evidence="1">
    <location>
        <begin position="757"/>
        <end position="790"/>
    </location>
</feature>
<comment type="caution">
    <text evidence="2">The sequence shown here is derived from an EMBL/GenBank/DDBJ whole genome shotgun (WGS) entry which is preliminary data.</text>
</comment>
<feature type="compositionally biased region" description="Low complexity" evidence="1">
    <location>
        <begin position="284"/>
        <end position="300"/>
    </location>
</feature>
<evidence type="ECO:0000313" key="3">
    <source>
        <dbReference type="EMBL" id="CAF3676593.1"/>
    </source>
</evidence>
<dbReference type="EMBL" id="CAJOBC010001404">
    <property type="protein sequence ID" value="CAF3676593.1"/>
    <property type="molecule type" value="Genomic_DNA"/>
</dbReference>
<dbReference type="Gene3D" id="1.10.8.10">
    <property type="entry name" value="DNA helicase RuvA subunit, C-terminal domain"/>
    <property type="match status" value="1"/>
</dbReference>
<dbReference type="InterPro" id="IPR009060">
    <property type="entry name" value="UBA-like_sf"/>
</dbReference>
<dbReference type="Proteomes" id="UP000681722">
    <property type="component" value="Unassembled WGS sequence"/>
</dbReference>
<sequence>MSSATKGALPLQQQQTSCSTNNSAQWATRSSSTSNSNNNNATNNFTSTTSSQQQQHIRSDLLPTQEQIRLAQLIEDKKHDHPDVQDTVEKILNVVENSTQEDALIALHDSDYDVQKAVALLIEKGHDVASEWHTAGSKKNKNTKMNNGTGAGDQNNGTSSTPNDIQENSQDNRQIITKNQNTSTRPKRSQRGEQQPNSDFPAGDTNSNNNFYNNNNYYPRYQNRPNYPHYGNNGTLTRPPRYNNDAGRYSGRLRRGDGMRRGGVGGSSRYYGSQRGNRRGGGRYYNSNNMNNENNVDGENTGADDYVDSQSSDILHPVNNHIDQNSNPSTHDSAMEVGTWNNNEQQQPQKRPPIQGSNGQEIFDVGNWNGETIVYERGGGNQGQARKAVQNEPDLNNEQQQHQQIDLNVHNQQRHQRFNEQTNMIAPNGQFDRVEAERQIKNAIGIPQKPPQSAPQNMMKAPINLMDSLQQSKQQPYSSYESSQQGNSFDDSSSTNLHPSQQKLDQLSQSVVVGIVADAVKKNQQHQNQVQQQKVLQPISTPPTNSSRIPQVPVIMPDHFDSTVEKIDVQFGNLEFDENLHHPPPQYQYLAQQYSTSINSQPQIVYSPVKQMAIDHQQQQAPSSQQQLTSPSNSAQPRTNPNVTNHEQQQQSTYSGVVRVSPRRVSENIQQSSMINQQPPQQSRLTQQPQQMKTNSSQLQHNNSMNFLFMPQQTLQETSNLDQSSYDPTPFPIIDYTNAGPYMMSLNQRYIISQAQQQPQQSSLSNRAQQLSSSQQTSSLQQPQTSAASANFTSTKQQSQSQQSQNQQLNKTPSIPPGISLPPTAYQMPPQLPTVFHPYPASLQGYPAQSYDYGTPDDRLYSIAAASFLQQTGNYQPSQQQSQQSQNQQLNKTPSIPPGISLPPTAYQMPPQLPTVFHPYPASLQGYPAQSYDYGTPDDRLYSIAAASFLQQTGNYQPSQQQSPSQAQAVAPITQAPTYHGGSVTPPVTVTGDAKTLNYTTRDPTIIQNASALAQQMTLLPQYPQPATASYGFMLPAGLYNQPQKEQQLDYTNYTMRPSTTTNQQRTNADMLKQGQTRVVALDMSSVNYHQGGGGTQTPPPVQQAQYLYATMAPHTPTPQQQQMQQTASQQNQQQATQH</sequence>
<feature type="compositionally biased region" description="Low complexity" evidence="1">
    <location>
        <begin position="873"/>
        <end position="891"/>
    </location>
</feature>
<feature type="compositionally biased region" description="Polar residues" evidence="1">
    <location>
        <begin position="153"/>
        <end position="184"/>
    </location>
</feature>
<feature type="compositionally biased region" description="Low complexity" evidence="1">
    <location>
        <begin position="617"/>
        <end position="634"/>
    </location>
</feature>
<accession>A0A813Z322</accession>
<feature type="compositionally biased region" description="Low complexity" evidence="1">
    <location>
        <begin position="525"/>
        <end position="537"/>
    </location>
</feature>
<feature type="compositionally biased region" description="Low complexity" evidence="1">
    <location>
        <begin position="797"/>
        <end position="808"/>
    </location>
</feature>
<dbReference type="EMBL" id="CAJNOQ010001404">
    <property type="protein sequence ID" value="CAF0892608.1"/>
    <property type="molecule type" value="Genomic_DNA"/>
</dbReference>
<feature type="compositionally biased region" description="Low complexity" evidence="1">
    <location>
        <begin position="469"/>
        <end position="485"/>
    </location>
</feature>
<feature type="compositionally biased region" description="Low complexity" evidence="1">
    <location>
        <begin position="30"/>
        <end position="51"/>
    </location>
</feature>
<feature type="compositionally biased region" description="Polar residues" evidence="1">
    <location>
        <begin position="667"/>
        <end position="676"/>
    </location>
</feature>
<protein>
    <submittedName>
        <fullName evidence="2">Uncharacterized protein</fullName>
    </submittedName>
</protein>
<feature type="region of interest" description="Disordered" evidence="1">
    <location>
        <begin position="1"/>
        <end position="59"/>
    </location>
</feature>
<feature type="compositionally biased region" description="Low complexity" evidence="1">
    <location>
        <begin position="677"/>
        <end position="691"/>
    </location>
</feature>
<organism evidence="2 4">
    <name type="scientific">Didymodactylos carnosus</name>
    <dbReference type="NCBI Taxonomy" id="1234261"/>
    <lineage>
        <taxon>Eukaryota</taxon>
        <taxon>Metazoa</taxon>
        <taxon>Spiralia</taxon>
        <taxon>Gnathifera</taxon>
        <taxon>Rotifera</taxon>
        <taxon>Eurotatoria</taxon>
        <taxon>Bdelloidea</taxon>
        <taxon>Philodinida</taxon>
        <taxon>Philodinidae</taxon>
        <taxon>Didymodactylos</taxon>
    </lineage>
</organism>
<dbReference type="OrthoDB" id="5918007at2759"/>
<feature type="non-terminal residue" evidence="2">
    <location>
        <position position="1"/>
    </location>
</feature>
<feature type="region of interest" description="Disordered" evidence="1">
    <location>
        <begin position="757"/>
        <end position="832"/>
    </location>
</feature>
<dbReference type="SUPFAM" id="SSF46934">
    <property type="entry name" value="UBA-like"/>
    <property type="match status" value="1"/>
</dbReference>
<evidence type="ECO:0000256" key="1">
    <source>
        <dbReference type="SAM" id="MobiDB-lite"/>
    </source>
</evidence>
<gene>
    <name evidence="2" type="ORF">GPM918_LOCUS8203</name>
    <name evidence="3" type="ORF">SRO942_LOCUS8203</name>
</gene>
<feature type="region of interest" description="Disordered" evidence="1">
    <location>
        <begin position="524"/>
        <end position="552"/>
    </location>
</feature>
<feature type="region of interest" description="Disordered" evidence="1">
    <location>
        <begin position="469"/>
        <end position="503"/>
    </location>
</feature>
<feature type="compositionally biased region" description="Polar residues" evidence="1">
    <location>
        <begin position="538"/>
        <end position="549"/>
    </location>
</feature>
<dbReference type="Proteomes" id="UP000663829">
    <property type="component" value="Unassembled WGS sequence"/>
</dbReference>
<dbReference type="AlphaFoldDB" id="A0A813Z322"/>
<feature type="compositionally biased region" description="Polar residues" evidence="1">
    <location>
        <begin position="486"/>
        <end position="503"/>
    </location>
</feature>
<feature type="compositionally biased region" description="Polar residues" evidence="1">
    <location>
        <begin position="16"/>
        <end position="29"/>
    </location>
</feature>
<proteinExistence type="predicted"/>
<feature type="compositionally biased region" description="Low complexity" evidence="1">
    <location>
        <begin position="206"/>
        <end position="230"/>
    </location>
</feature>
<feature type="region of interest" description="Disordered" evidence="1">
    <location>
        <begin position="132"/>
        <end position="302"/>
    </location>
</feature>